<dbReference type="InterPro" id="IPR000731">
    <property type="entry name" value="SSD"/>
</dbReference>
<evidence type="ECO:0000256" key="1">
    <source>
        <dbReference type="ARBA" id="ARBA00004651"/>
    </source>
</evidence>
<feature type="transmembrane region" description="Helical" evidence="8">
    <location>
        <begin position="304"/>
        <end position="326"/>
    </location>
</feature>
<dbReference type="PANTHER" id="PTHR33406:SF6">
    <property type="entry name" value="MEMBRANE PROTEIN YDGH-RELATED"/>
    <property type="match status" value="1"/>
</dbReference>
<keyword evidence="11" id="KW-1185">Reference proteome</keyword>
<evidence type="ECO:0000256" key="6">
    <source>
        <dbReference type="ARBA" id="ARBA00023136"/>
    </source>
</evidence>
<feature type="transmembrane region" description="Helical" evidence="8">
    <location>
        <begin position="789"/>
        <end position="816"/>
    </location>
</feature>
<feature type="transmembrane region" description="Helical" evidence="8">
    <location>
        <begin position="347"/>
        <end position="369"/>
    </location>
</feature>
<dbReference type="PANTHER" id="PTHR33406">
    <property type="entry name" value="MEMBRANE PROTEIN MJ1562-RELATED"/>
    <property type="match status" value="1"/>
</dbReference>
<evidence type="ECO:0000313" key="10">
    <source>
        <dbReference type="EMBL" id="SDJ64318.1"/>
    </source>
</evidence>
<dbReference type="Pfam" id="PF03176">
    <property type="entry name" value="MMPL"/>
    <property type="match status" value="2"/>
</dbReference>
<feature type="transmembrane region" description="Helical" evidence="8">
    <location>
        <begin position="822"/>
        <end position="848"/>
    </location>
</feature>
<dbReference type="SUPFAM" id="SSF82866">
    <property type="entry name" value="Multidrug efflux transporter AcrB transmembrane domain"/>
    <property type="match status" value="2"/>
</dbReference>
<dbReference type="PROSITE" id="PS50156">
    <property type="entry name" value="SSD"/>
    <property type="match status" value="2"/>
</dbReference>
<evidence type="ECO:0000256" key="7">
    <source>
        <dbReference type="SAM" id="MobiDB-lite"/>
    </source>
</evidence>
<keyword evidence="6 8" id="KW-0472">Membrane</keyword>
<dbReference type="InterPro" id="IPR050545">
    <property type="entry name" value="Mycobact_MmpL"/>
</dbReference>
<evidence type="ECO:0000256" key="8">
    <source>
        <dbReference type="SAM" id="Phobius"/>
    </source>
</evidence>
<organism evidence="10 11">
    <name type="scientific">Halovenus aranensis</name>
    <dbReference type="NCBI Taxonomy" id="890420"/>
    <lineage>
        <taxon>Archaea</taxon>
        <taxon>Methanobacteriati</taxon>
        <taxon>Methanobacteriota</taxon>
        <taxon>Stenosarchaea group</taxon>
        <taxon>Halobacteria</taxon>
        <taxon>Halobacteriales</taxon>
        <taxon>Haloarculaceae</taxon>
        <taxon>Halovenus</taxon>
    </lineage>
</organism>
<feature type="region of interest" description="Disordered" evidence="7">
    <location>
        <begin position="859"/>
        <end position="885"/>
    </location>
</feature>
<feature type="transmembrane region" description="Helical" evidence="8">
    <location>
        <begin position="748"/>
        <end position="768"/>
    </location>
</feature>
<reference evidence="10 11" key="1">
    <citation type="submission" date="2016-10" db="EMBL/GenBank/DDBJ databases">
        <authorList>
            <person name="de Groot N.N."/>
        </authorList>
    </citation>
    <scope>NUCLEOTIDE SEQUENCE [LARGE SCALE GENOMIC DNA]</scope>
    <source>
        <strain evidence="10 11">IBRC-M10015</strain>
    </source>
</reference>
<feature type="transmembrane region" description="Helical" evidence="8">
    <location>
        <begin position="251"/>
        <end position="270"/>
    </location>
</feature>
<protein>
    <submittedName>
        <fullName evidence="10">Predicted exporter protein, RND superfamily</fullName>
    </submittedName>
</protein>
<keyword evidence="4 8" id="KW-0812">Transmembrane</keyword>
<evidence type="ECO:0000256" key="3">
    <source>
        <dbReference type="ARBA" id="ARBA00022475"/>
    </source>
</evidence>
<dbReference type="Gene3D" id="1.20.1640.10">
    <property type="entry name" value="Multidrug efflux transporter AcrB transmembrane domain"/>
    <property type="match status" value="2"/>
</dbReference>
<dbReference type="GO" id="GO:0005886">
    <property type="term" value="C:plasma membrane"/>
    <property type="evidence" value="ECO:0007669"/>
    <property type="project" value="UniProtKB-SubCell"/>
</dbReference>
<evidence type="ECO:0000256" key="2">
    <source>
        <dbReference type="ARBA" id="ARBA00010157"/>
    </source>
</evidence>
<feature type="transmembrane region" description="Helical" evidence="8">
    <location>
        <begin position="277"/>
        <end position="298"/>
    </location>
</feature>
<feature type="transmembrane region" description="Helical" evidence="8">
    <location>
        <begin position="692"/>
        <end position="713"/>
    </location>
</feature>
<dbReference type="AlphaFoldDB" id="A0A1G8VE53"/>
<feature type="domain" description="SSD" evidence="9">
    <location>
        <begin position="687"/>
        <end position="847"/>
    </location>
</feature>
<evidence type="ECO:0000256" key="5">
    <source>
        <dbReference type="ARBA" id="ARBA00022989"/>
    </source>
</evidence>
<keyword evidence="3" id="KW-1003">Cell membrane</keyword>
<keyword evidence="5 8" id="KW-1133">Transmembrane helix</keyword>
<evidence type="ECO:0000259" key="9">
    <source>
        <dbReference type="PROSITE" id="PS50156"/>
    </source>
</evidence>
<evidence type="ECO:0000313" key="11">
    <source>
        <dbReference type="Proteomes" id="UP000198856"/>
    </source>
</evidence>
<accession>A0A1G8VE53</accession>
<feature type="transmembrane region" description="Helical" evidence="8">
    <location>
        <begin position="381"/>
        <end position="403"/>
    </location>
</feature>
<dbReference type="InterPro" id="IPR004869">
    <property type="entry name" value="MMPL_dom"/>
</dbReference>
<proteinExistence type="inferred from homology"/>
<dbReference type="EMBL" id="FNFC01000006">
    <property type="protein sequence ID" value="SDJ64318.1"/>
    <property type="molecule type" value="Genomic_DNA"/>
</dbReference>
<dbReference type="OrthoDB" id="42357at2157"/>
<comment type="subcellular location">
    <subcellularLocation>
        <location evidence="1">Cell membrane</location>
        <topology evidence="1">Multi-pass membrane protein</topology>
    </subcellularLocation>
</comment>
<feature type="transmembrane region" description="Helical" evidence="8">
    <location>
        <begin position="444"/>
        <end position="463"/>
    </location>
</feature>
<feature type="compositionally biased region" description="Acidic residues" evidence="7">
    <location>
        <begin position="873"/>
        <end position="885"/>
    </location>
</feature>
<feature type="domain" description="SSD" evidence="9">
    <location>
        <begin position="278"/>
        <end position="406"/>
    </location>
</feature>
<comment type="similarity">
    <text evidence="2">Belongs to the resistance-nodulation-cell division (RND) (TC 2.A.6) family. MmpL subfamily.</text>
</comment>
<dbReference type="RefSeq" id="WP_092701725.1">
    <property type="nucleotide sequence ID" value="NZ_FNFC01000006.1"/>
</dbReference>
<gene>
    <name evidence="10" type="ORF">SAMN05216226_106172</name>
</gene>
<dbReference type="Proteomes" id="UP000198856">
    <property type="component" value="Unassembled WGS sequence"/>
</dbReference>
<dbReference type="STRING" id="890420.SAMN05216226_106172"/>
<sequence>MSNIPTRLADALTTYSKTVILVVFVLTVAIGAGMGQVEQQSDTEQFESDSPAADAQAYIEGNFTSDDGNDEALVQVIQRGDNVLTKESILESLSFQQEIQERETIRRTFTAERPVFGYANVVATAALRADQSDGDGGDGRPTLAEQRAAIEALEEEELEAIVTDVFGPDGNPRYLSFMPASYEPGSTTSQAGSTLVRQAINVEVQNPNSFPEPLTEAQLEIREIAQDRSTQYSIFGFGILNEEISQSLGDSGALVGPLALLFVVVALTVAYRDLLDIILGVVGIIGVLVWTFGFMGWANISFNQLLLSVPVLLIGLSIDYAIHVFMRYREQRAAGEDDIGIRRSMSLALAGVGAALVWVTVTAAIGFLANLTSPIGPLQDFGIVSSVGVVAALVIFGALMPAVKIELDGFLEARGIDRQKRAFGTGGSAFGRVLSGGVAAARRFPVAVVVFALLLSLAGAYGATQVDTSFDETDFLADSPPEWTQNLPGPMAPGTYQINEDLEFIGENYQQEDNEAEVLIRGDVTNEQTLRWLAQASEQAGGLDTVFVGPNGADITSPLSLMQRTAARGTEAAAIPAAERTDQQTALAEFAQAYDQAAGEDGVPEGNVERLYDLLLTANPQASQFVYNADGEYQAIRLQFGVTGNARIGEIADDNKDVATTVESASGGTLTATPAGDQVVFDKVQQDLLDTVIQGLLITLVAVFIFLSLAYRLTGNPASLGFVTLVPVALAVTWILGSMWLLEIPFNTLTGTITSLTVGLGIAYSIHISSRYELELRRRGDVWDAMETTVTGTGGALLGSAATTVGGFGTLAVAILPILQQFGIITGLTIIYAFLASVFVLPSMLVLWTRYFGPSGYFPGDDNPPGESHAESDEQPAVDAEGDAS</sequence>
<name>A0A1G8VE53_9EURY</name>
<evidence type="ECO:0000256" key="4">
    <source>
        <dbReference type="ARBA" id="ARBA00022692"/>
    </source>
</evidence>
<feature type="transmembrane region" description="Helical" evidence="8">
    <location>
        <begin position="720"/>
        <end position="742"/>
    </location>
</feature>